<dbReference type="PROSITE" id="PS50222">
    <property type="entry name" value="EF_HAND_2"/>
    <property type="match status" value="1"/>
</dbReference>
<evidence type="ECO:0000259" key="23">
    <source>
        <dbReference type="PROSITE" id="PS50222"/>
    </source>
</evidence>
<keyword evidence="14" id="KW-0333">Golgi apparatus</keyword>
<evidence type="ECO:0000256" key="7">
    <source>
        <dbReference type="ARBA" id="ARBA00022723"/>
    </source>
</evidence>
<dbReference type="AlphaFoldDB" id="A0A7J8B4S6"/>
<dbReference type="PROSITE" id="PS50081">
    <property type="entry name" value="ZF_DAG_PE_2"/>
    <property type="match status" value="1"/>
</dbReference>
<dbReference type="Gene3D" id="1.10.238.10">
    <property type="entry name" value="EF-hand"/>
    <property type="match status" value="1"/>
</dbReference>
<dbReference type="GO" id="GO:0008270">
    <property type="term" value="F:zinc ion binding"/>
    <property type="evidence" value="ECO:0007669"/>
    <property type="project" value="UniProtKB-KW"/>
</dbReference>
<evidence type="ECO:0000256" key="9">
    <source>
        <dbReference type="ARBA" id="ARBA00022771"/>
    </source>
</evidence>
<evidence type="ECO:0000256" key="16">
    <source>
        <dbReference type="ARBA" id="ARBA00023136"/>
    </source>
</evidence>
<dbReference type="CDD" id="cd00155">
    <property type="entry name" value="RasGEF"/>
    <property type="match status" value="1"/>
</dbReference>
<dbReference type="Gene3D" id="1.20.870.10">
    <property type="entry name" value="Son of sevenless (SoS) protein Chain: S domain 1"/>
    <property type="match status" value="1"/>
</dbReference>
<keyword evidence="15" id="KW-0175">Coiled coil</keyword>
<dbReference type="Proteomes" id="UP000558488">
    <property type="component" value="Unassembled WGS sequence"/>
</dbReference>
<keyword evidence="5" id="KW-0963">Cytoplasm</keyword>
<feature type="domain" description="Ras-GEF" evidence="20">
    <location>
        <begin position="205"/>
        <end position="436"/>
    </location>
</feature>
<dbReference type="SMART" id="SM00229">
    <property type="entry name" value="RasGEFN"/>
    <property type="match status" value="1"/>
</dbReference>
<feature type="compositionally biased region" description="Basic and acidic residues" evidence="19">
    <location>
        <begin position="1"/>
        <end position="12"/>
    </location>
</feature>
<keyword evidence="6 18" id="KW-0344">Guanine-nucleotide releasing factor</keyword>
<dbReference type="PANTHER" id="PTHR23113:SF174">
    <property type="entry name" value="RAS GUANYL-RELEASING PROTEIN 1"/>
    <property type="match status" value="1"/>
</dbReference>
<dbReference type="InterPro" id="IPR018247">
    <property type="entry name" value="EF_Hand_1_Ca_BS"/>
</dbReference>
<dbReference type="PANTHER" id="PTHR23113">
    <property type="entry name" value="GUANINE NUCLEOTIDE EXCHANGE FACTOR"/>
    <property type="match status" value="1"/>
</dbReference>
<evidence type="ECO:0000256" key="19">
    <source>
        <dbReference type="SAM" id="MobiDB-lite"/>
    </source>
</evidence>
<dbReference type="SUPFAM" id="SSF57889">
    <property type="entry name" value="Cysteine-rich domain"/>
    <property type="match status" value="1"/>
</dbReference>
<feature type="domain" description="N-terminal Ras-GEF" evidence="22">
    <location>
        <begin position="53"/>
        <end position="176"/>
    </location>
</feature>
<evidence type="ECO:0000256" key="17">
    <source>
        <dbReference type="ARBA" id="ARBA00041172"/>
    </source>
</evidence>
<dbReference type="GO" id="GO:0005829">
    <property type="term" value="C:cytosol"/>
    <property type="evidence" value="ECO:0007669"/>
    <property type="project" value="UniProtKB-SubCell"/>
</dbReference>
<keyword evidence="9" id="KW-0863">Zinc-finger</keyword>
<feature type="domain" description="Phorbol-ester/DAG-type" evidence="21">
    <location>
        <begin position="506"/>
        <end position="546"/>
    </location>
</feature>
<protein>
    <recommendedName>
        <fullName evidence="17">RAS guanyl-releasing protein 1</fullName>
    </recommendedName>
</protein>
<dbReference type="GO" id="GO:0007265">
    <property type="term" value="P:Ras protein signal transduction"/>
    <property type="evidence" value="ECO:0007669"/>
    <property type="project" value="TreeGrafter"/>
</dbReference>
<dbReference type="CDD" id="cd06224">
    <property type="entry name" value="REM"/>
    <property type="match status" value="1"/>
</dbReference>
<dbReference type="GO" id="GO:0005886">
    <property type="term" value="C:plasma membrane"/>
    <property type="evidence" value="ECO:0007669"/>
    <property type="project" value="TreeGrafter"/>
</dbReference>
<dbReference type="Gene3D" id="1.10.840.10">
    <property type="entry name" value="Ras guanine-nucleotide exchange factors catalytic domain"/>
    <property type="match status" value="1"/>
</dbReference>
<dbReference type="Pfam" id="PF00617">
    <property type="entry name" value="RasGEF"/>
    <property type="match status" value="1"/>
</dbReference>
<name>A0A7J8B4S6_PIPKU</name>
<dbReference type="InterPro" id="IPR008937">
    <property type="entry name" value="Ras-like_GEF"/>
</dbReference>
<evidence type="ECO:0000256" key="5">
    <source>
        <dbReference type="ARBA" id="ARBA00022490"/>
    </source>
</evidence>
<evidence type="ECO:0000256" key="12">
    <source>
        <dbReference type="ARBA" id="ARBA00022833"/>
    </source>
</evidence>
<evidence type="ECO:0000256" key="15">
    <source>
        <dbReference type="ARBA" id="ARBA00023054"/>
    </source>
</evidence>
<dbReference type="InterPro" id="IPR046349">
    <property type="entry name" value="C1-like_sf"/>
</dbReference>
<keyword evidence="25" id="KW-1185">Reference proteome</keyword>
<dbReference type="Pfam" id="PF13202">
    <property type="entry name" value="EF-hand_5"/>
    <property type="match status" value="1"/>
</dbReference>
<evidence type="ECO:0000256" key="14">
    <source>
        <dbReference type="ARBA" id="ARBA00023034"/>
    </source>
</evidence>
<dbReference type="InterPro" id="IPR002048">
    <property type="entry name" value="EF_hand_dom"/>
</dbReference>
<comment type="subcellular location">
    <subcellularLocation>
        <location evidence="3">Cytoplasm</location>
        <location evidence="3">Cytosol</location>
    </subcellularLocation>
    <subcellularLocation>
        <location evidence="2">Endoplasmic reticulum membrane</location>
        <topology evidence="2">Peripheral membrane protein</topology>
    </subcellularLocation>
    <subcellularLocation>
        <location evidence="1">Golgi apparatus membrane</location>
        <topology evidence="1">Peripheral membrane protein</topology>
    </subcellularLocation>
</comment>
<evidence type="ECO:0000259" key="22">
    <source>
        <dbReference type="PROSITE" id="PS50212"/>
    </source>
</evidence>
<keyword evidence="10" id="KW-0221">Differentiation</keyword>
<evidence type="ECO:0000256" key="4">
    <source>
        <dbReference type="ARBA" id="ARBA00009566"/>
    </source>
</evidence>
<evidence type="ECO:0000259" key="21">
    <source>
        <dbReference type="PROSITE" id="PS50081"/>
    </source>
</evidence>
<evidence type="ECO:0000256" key="13">
    <source>
        <dbReference type="ARBA" id="ARBA00022837"/>
    </source>
</evidence>
<dbReference type="InterPro" id="IPR000651">
    <property type="entry name" value="Ras-like_Gua-exchang_fac_N"/>
</dbReference>
<keyword evidence="16" id="KW-0472">Membrane</keyword>
<gene>
    <name evidence="24" type="ORF">mPipKuh1_014626</name>
</gene>
<dbReference type="SUPFAM" id="SSF47473">
    <property type="entry name" value="EF-hand"/>
    <property type="match status" value="1"/>
</dbReference>
<keyword evidence="12" id="KW-0862">Zinc</keyword>
<dbReference type="EMBL" id="JACAGB010000001">
    <property type="protein sequence ID" value="KAF6393466.1"/>
    <property type="molecule type" value="Genomic_DNA"/>
</dbReference>
<dbReference type="CDD" id="cd00051">
    <property type="entry name" value="EFh"/>
    <property type="match status" value="1"/>
</dbReference>
<evidence type="ECO:0000259" key="20">
    <source>
        <dbReference type="PROSITE" id="PS50009"/>
    </source>
</evidence>
<evidence type="ECO:0000256" key="11">
    <source>
        <dbReference type="ARBA" id="ARBA00022824"/>
    </source>
</evidence>
<dbReference type="PROSITE" id="PS00018">
    <property type="entry name" value="EF_HAND_1"/>
    <property type="match status" value="2"/>
</dbReference>
<keyword evidence="8" id="KW-0677">Repeat</keyword>
<evidence type="ECO:0000256" key="6">
    <source>
        <dbReference type="ARBA" id="ARBA00022658"/>
    </source>
</evidence>
<accession>A0A7J8B4S6</accession>
<evidence type="ECO:0000256" key="18">
    <source>
        <dbReference type="PROSITE-ProRule" id="PRU00168"/>
    </source>
</evidence>
<dbReference type="GO" id="GO:0000139">
    <property type="term" value="C:Golgi membrane"/>
    <property type="evidence" value="ECO:0007669"/>
    <property type="project" value="UniProtKB-SubCell"/>
</dbReference>
<evidence type="ECO:0000256" key="10">
    <source>
        <dbReference type="ARBA" id="ARBA00022782"/>
    </source>
</evidence>
<dbReference type="SMART" id="SM00147">
    <property type="entry name" value="RasGEF"/>
    <property type="match status" value="1"/>
</dbReference>
<evidence type="ECO:0000256" key="2">
    <source>
        <dbReference type="ARBA" id="ARBA00004406"/>
    </source>
</evidence>
<comment type="similarity">
    <text evidence="4">Belongs to the RASGRP family.</text>
</comment>
<evidence type="ECO:0000256" key="8">
    <source>
        <dbReference type="ARBA" id="ARBA00022737"/>
    </source>
</evidence>
<evidence type="ECO:0000256" key="3">
    <source>
        <dbReference type="ARBA" id="ARBA00004514"/>
    </source>
</evidence>
<dbReference type="InterPro" id="IPR002219">
    <property type="entry name" value="PKC_DAG/PE"/>
</dbReference>
<dbReference type="Gene3D" id="3.30.60.20">
    <property type="match status" value="1"/>
</dbReference>
<dbReference type="FunFam" id="1.10.840.10:FF:000003">
    <property type="entry name" value="Ras guanyl-releasing protein 3 isoform 1"/>
    <property type="match status" value="1"/>
</dbReference>
<comment type="caution">
    <text evidence="24">The sequence shown here is derived from an EMBL/GenBank/DDBJ whole genome shotgun (WGS) entry which is preliminary data.</text>
</comment>
<organism evidence="24 25">
    <name type="scientific">Pipistrellus kuhlii</name>
    <name type="common">Kuhl's pipistrelle</name>
    <dbReference type="NCBI Taxonomy" id="59472"/>
    <lineage>
        <taxon>Eukaryota</taxon>
        <taxon>Metazoa</taxon>
        <taxon>Chordata</taxon>
        <taxon>Craniata</taxon>
        <taxon>Vertebrata</taxon>
        <taxon>Euteleostomi</taxon>
        <taxon>Mammalia</taxon>
        <taxon>Eutheria</taxon>
        <taxon>Laurasiatheria</taxon>
        <taxon>Chiroptera</taxon>
        <taxon>Yangochiroptera</taxon>
        <taxon>Vespertilionidae</taxon>
        <taxon>Pipistrellus</taxon>
    </lineage>
</organism>
<evidence type="ECO:0000256" key="1">
    <source>
        <dbReference type="ARBA" id="ARBA00004395"/>
    </source>
</evidence>
<dbReference type="GO" id="GO:0005509">
    <property type="term" value="F:calcium ion binding"/>
    <property type="evidence" value="ECO:0007669"/>
    <property type="project" value="InterPro"/>
</dbReference>
<dbReference type="InterPro" id="IPR011992">
    <property type="entry name" value="EF-hand-dom_pair"/>
</dbReference>
<feature type="region of interest" description="Disordered" evidence="19">
    <location>
        <begin position="1"/>
        <end position="37"/>
    </location>
</feature>
<feature type="domain" description="EF-hand" evidence="23">
    <location>
        <begin position="435"/>
        <end position="470"/>
    </location>
</feature>
<dbReference type="InterPro" id="IPR001895">
    <property type="entry name" value="RASGEF_cat_dom"/>
</dbReference>
<keyword evidence="7" id="KW-0479">Metal-binding</keyword>
<dbReference type="GO" id="GO:0005085">
    <property type="term" value="F:guanyl-nucleotide exchange factor activity"/>
    <property type="evidence" value="ECO:0007669"/>
    <property type="project" value="UniProtKB-KW"/>
</dbReference>
<dbReference type="GO" id="GO:0030154">
    <property type="term" value="P:cell differentiation"/>
    <property type="evidence" value="ECO:0007669"/>
    <property type="project" value="UniProtKB-KW"/>
</dbReference>
<proteinExistence type="inferred from homology"/>
<reference evidence="24 25" key="1">
    <citation type="journal article" date="2020" name="Nature">
        <title>Six reference-quality genomes reveal evolution of bat adaptations.</title>
        <authorList>
            <person name="Jebb D."/>
            <person name="Huang Z."/>
            <person name="Pippel M."/>
            <person name="Hughes G.M."/>
            <person name="Lavrichenko K."/>
            <person name="Devanna P."/>
            <person name="Winkler S."/>
            <person name="Jermiin L.S."/>
            <person name="Skirmuntt E.C."/>
            <person name="Katzourakis A."/>
            <person name="Burkitt-Gray L."/>
            <person name="Ray D.A."/>
            <person name="Sullivan K.A.M."/>
            <person name="Roscito J.G."/>
            <person name="Kirilenko B.M."/>
            <person name="Davalos L.M."/>
            <person name="Corthals A.P."/>
            <person name="Power M.L."/>
            <person name="Jones G."/>
            <person name="Ransome R.D."/>
            <person name="Dechmann D.K.N."/>
            <person name="Locatelli A.G."/>
            <person name="Puechmaille S.J."/>
            <person name="Fedrigo O."/>
            <person name="Jarvis E.D."/>
            <person name="Hiller M."/>
            <person name="Vernes S.C."/>
            <person name="Myers E.W."/>
            <person name="Teeling E.C."/>
        </authorList>
    </citation>
    <scope>NUCLEOTIDE SEQUENCE [LARGE SCALE GENOMIC DNA]</scope>
    <source>
        <strain evidence="24">MPipKuh1</strain>
        <tissue evidence="24">Flight muscle</tissue>
    </source>
</reference>
<sequence length="546" mass="62748">MGTLGKAREAPRKPSHGCRATPKAKLEAKPASSPFPSHPSLAQITQFRMMVSLGHLSKGASLDDLIDSCIQSFDADGNLCRSNQLLQVVLTMHRVIISSAELLRKVIILYKDAWAKKSPGLCLKICYFVRYWITEFWTMFKMDATLTNTMEEFQELVKASGEELHCRLIDTTQINARDWSRKLTQRIKSNTSKKRKVSLLFDHLEPEELSEHLTYLEFKSFRRISFSDYQNYVVNSCVKENPTMERSIALCNGISQWVQLMVLSRPTPQLRAEVFIKFIQVAQKLHQLQNFNTLMAVIGGLCHSSISRLKETSSHVPHEINKVLGEMTELLSSCRNYDNYRRAYGECTHFKIPILGVHLKDLISLYEAMPDYLEDGKVNVHKLLALYNHINELVQLQEVAPPLEANKDLVHLLTLSLDLYYTEDEIYELSYAREPRNHKAPSVFKNYDLDQDGYISQEEFEKIAASFPFSFCVMDKDREGLISRDEITAYFMRASSIYSKLGLGFPHNFQETTYLKPTFCDNCAGFLWGVIKQGYRCKGNKYTESR</sequence>
<dbReference type="InterPro" id="IPR036964">
    <property type="entry name" value="RASGEF_cat_dom_sf"/>
</dbReference>
<keyword evidence="11" id="KW-0256">Endoplasmic reticulum</keyword>
<dbReference type="SUPFAM" id="SSF48366">
    <property type="entry name" value="Ras GEF"/>
    <property type="match status" value="1"/>
</dbReference>
<evidence type="ECO:0000313" key="24">
    <source>
        <dbReference type="EMBL" id="KAF6393466.1"/>
    </source>
</evidence>
<dbReference type="Pfam" id="PF00130">
    <property type="entry name" value="C1_1"/>
    <property type="match status" value="1"/>
</dbReference>
<dbReference type="Pfam" id="PF00618">
    <property type="entry name" value="RasGEF_N"/>
    <property type="match status" value="1"/>
</dbReference>
<dbReference type="PROSITE" id="PS50212">
    <property type="entry name" value="RASGEF_NTER"/>
    <property type="match status" value="1"/>
</dbReference>
<keyword evidence="13" id="KW-0106">Calcium</keyword>
<dbReference type="PROSITE" id="PS50009">
    <property type="entry name" value="RASGEF_CAT"/>
    <property type="match status" value="1"/>
</dbReference>
<dbReference type="InterPro" id="IPR023578">
    <property type="entry name" value="Ras_GEF_dom_sf"/>
</dbReference>
<dbReference type="GO" id="GO:0005789">
    <property type="term" value="C:endoplasmic reticulum membrane"/>
    <property type="evidence" value="ECO:0007669"/>
    <property type="project" value="UniProtKB-SubCell"/>
</dbReference>
<evidence type="ECO:0000313" key="25">
    <source>
        <dbReference type="Proteomes" id="UP000558488"/>
    </source>
</evidence>